<dbReference type="RefSeq" id="WP_170147456.1">
    <property type="nucleotide sequence ID" value="NZ_CAKNFM010000006.1"/>
</dbReference>
<dbReference type="Proteomes" id="UP000248021">
    <property type="component" value="Unassembled WGS sequence"/>
</dbReference>
<proteinExistence type="predicted"/>
<dbReference type="AlphaFoldDB" id="A0A2V3TWJ3"/>
<dbReference type="GO" id="GO:0003677">
    <property type="term" value="F:DNA binding"/>
    <property type="evidence" value="ECO:0007669"/>
    <property type="project" value="UniProtKB-KW"/>
</dbReference>
<dbReference type="SUPFAM" id="SSF48008">
    <property type="entry name" value="GntR ligand-binding domain-like"/>
    <property type="match status" value="1"/>
</dbReference>
<name>A0A2V3TWJ3_9HYPH</name>
<comment type="caution">
    <text evidence="4">The sequence shown here is derived from an EMBL/GenBank/DDBJ whole genome shotgun (WGS) entry which is preliminary data.</text>
</comment>
<sequence>MTDFANDATTGDAVALSGRLAIAVYEQIERLIRRGEFPKGVKLPPESELARRFGVSRPVVREALARLREEGIVRSQQGSGTFVIRGMLPSAAALPQIKTLADLLRYYEYRIDVEAATAGLAAERRTADDIAEISKVLAGAEEMLRQGEHQLLADANFAFHRAVAQATRNPFYVRTLEMMPNFIGRNQLDLVVSRQNSSDSYLWRIYHEHIAIFEAIAAADGVRARAEMQRHILAARDVVLNRQSLLANVEIDDRTT</sequence>
<reference evidence="4 5" key="1">
    <citation type="submission" date="2018-05" db="EMBL/GenBank/DDBJ databases">
        <title>Genomic Encyclopedia of Type Strains, Phase IV (KMG-IV): sequencing the most valuable type-strain genomes for metagenomic binning, comparative biology and taxonomic classification.</title>
        <authorList>
            <person name="Goeker M."/>
        </authorList>
    </citation>
    <scope>NUCLEOTIDE SEQUENCE [LARGE SCALE GENOMIC DNA]</scope>
    <source>
        <strain evidence="4 5">DSM 6462</strain>
    </source>
</reference>
<evidence type="ECO:0000256" key="2">
    <source>
        <dbReference type="ARBA" id="ARBA00023125"/>
    </source>
</evidence>
<evidence type="ECO:0000313" key="5">
    <source>
        <dbReference type="Proteomes" id="UP000248021"/>
    </source>
</evidence>
<keyword evidence="1" id="KW-0805">Transcription regulation</keyword>
<protein>
    <submittedName>
        <fullName evidence="4">DNA-binding FadR family transcriptional regulator</fullName>
    </submittedName>
</protein>
<evidence type="ECO:0000256" key="1">
    <source>
        <dbReference type="ARBA" id="ARBA00023015"/>
    </source>
</evidence>
<dbReference type="SMART" id="SM00895">
    <property type="entry name" value="FCD"/>
    <property type="match status" value="1"/>
</dbReference>
<organism evidence="4 5">
    <name type="scientific">Chelatococcus asaccharovorans</name>
    <dbReference type="NCBI Taxonomy" id="28210"/>
    <lineage>
        <taxon>Bacteria</taxon>
        <taxon>Pseudomonadati</taxon>
        <taxon>Pseudomonadota</taxon>
        <taxon>Alphaproteobacteria</taxon>
        <taxon>Hyphomicrobiales</taxon>
        <taxon>Chelatococcaceae</taxon>
        <taxon>Chelatococcus</taxon>
    </lineage>
</organism>
<dbReference type="Gene3D" id="1.20.120.530">
    <property type="entry name" value="GntR ligand-binding domain-like"/>
    <property type="match status" value="1"/>
</dbReference>
<dbReference type="Pfam" id="PF07729">
    <property type="entry name" value="FCD"/>
    <property type="match status" value="1"/>
</dbReference>
<dbReference type="PANTHER" id="PTHR43537">
    <property type="entry name" value="TRANSCRIPTIONAL REGULATOR, GNTR FAMILY"/>
    <property type="match status" value="1"/>
</dbReference>
<evidence type="ECO:0000313" key="4">
    <source>
        <dbReference type="EMBL" id="PXW53547.1"/>
    </source>
</evidence>
<dbReference type="InterPro" id="IPR000524">
    <property type="entry name" value="Tscrpt_reg_HTH_GntR"/>
</dbReference>
<dbReference type="CDD" id="cd07377">
    <property type="entry name" value="WHTH_GntR"/>
    <property type="match status" value="1"/>
</dbReference>
<dbReference type="Gene3D" id="1.10.10.10">
    <property type="entry name" value="Winged helix-like DNA-binding domain superfamily/Winged helix DNA-binding domain"/>
    <property type="match status" value="1"/>
</dbReference>
<dbReference type="SUPFAM" id="SSF46785">
    <property type="entry name" value="Winged helix' DNA-binding domain"/>
    <property type="match status" value="1"/>
</dbReference>
<keyword evidence="3" id="KW-0804">Transcription</keyword>
<dbReference type="InterPro" id="IPR008920">
    <property type="entry name" value="TF_FadR/GntR_C"/>
</dbReference>
<accession>A0A2V3TWJ3</accession>
<dbReference type="EMBL" id="QJJK01000013">
    <property type="protein sequence ID" value="PXW53547.1"/>
    <property type="molecule type" value="Genomic_DNA"/>
</dbReference>
<dbReference type="PRINTS" id="PR00035">
    <property type="entry name" value="HTHGNTR"/>
</dbReference>
<dbReference type="InterPro" id="IPR036390">
    <property type="entry name" value="WH_DNA-bd_sf"/>
</dbReference>
<evidence type="ECO:0000256" key="3">
    <source>
        <dbReference type="ARBA" id="ARBA00023163"/>
    </source>
</evidence>
<keyword evidence="5" id="KW-1185">Reference proteome</keyword>
<keyword evidence="2 4" id="KW-0238">DNA-binding</keyword>
<dbReference type="SMART" id="SM00345">
    <property type="entry name" value="HTH_GNTR"/>
    <property type="match status" value="1"/>
</dbReference>
<dbReference type="Pfam" id="PF00392">
    <property type="entry name" value="GntR"/>
    <property type="match status" value="1"/>
</dbReference>
<dbReference type="GO" id="GO:0003700">
    <property type="term" value="F:DNA-binding transcription factor activity"/>
    <property type="evidence" value="ECO:0007669"/>
    <property type="project" value="InterPro"/>
</dbReference>
<dbReference type="PROSITE" id="PS50949">
    <property type="entry name" value="HTH_GNTR"/>
    <property type="match status" value="1"/>
</dbReference>
<dbReference type="InterPro" id="IPR036388">
    <property type="entry name" value="WH-like_DNA-bd_sf"/>
</dbReference>
<dbReference type="InterPro" id="IPR011711">
    <property type="entry name" value="GntR_C"/>
</dbReference>
<dbReference type="PANTHER" id="PTHR43537:SF5">
    <property type="entry name" value="UXU OPERON TRANSCRIPTIONAL REGULATOR"/>
    <property type="match status" value="1"/>
</dbReference>
<gene>
    <name evidence="4" type="ORF">C7450_11335</name>
</gene>